<dbReference type="Pfam" id="PF22768">
    <property type="entry name" value="SPP1_Dit"/>
    <property type="match status" value="1"/>
</dbReference>
<dbReference type="InterPro" id="IPR054738">
    <property type="entry name" value="Siphovirus-type_tail_C"/>
</dbReference>
<name>A0A4Y6V3L5_SACBS</name>
<protein>
    <recommendedName>
        <fullName evidence="1">Siphovirus-type tail component C-terminal domain-containing protein</fullName>
    </recommendedName>
</protein>
<dbReference type="KEGG" id="saca:FFV09_22825"/>
<dbReference type="Proteomes" id="UP000316968">
    <property type="component" value="Chromosome"/>
</dbReference>
<evidence type="ECO:0000259" key="1">
    <source>
        <dbReference type="Pfam" id="PF22768"/>
    </source>
</evidence>
<evidence type="ECO:0000313" key="3">
    <source>
        <dbReference type="Proteomes" id="UP000316968"/>
    </source>
</evidence>
<dbReference type="RefSeq" id="WP_141449985.1">
    <property type="nucleotide sequence ID" value="NZ_CP041217.1"/>
</dbReference>
<proteinExistence type="predicted"/>
<dbReference type="AlphaFoldDB" id="A0A4Y6V3L5"/>
<dbReference type="OrthoDB" id="1697871at2"/>
<evidence type="ECO:0000313" key="2">
    <source>
        <dbReference type="EMBL" id="QDH23448.1"/>
    </source>
</evidence>
<gene>
    <name evidence="2" type="ORF">FFV09_22825</name>
</gene>
<reference evidence="2 3" key="1">
    <citation type="submission" date="2019-06" db="EMBL/GenBank/DDBJ databases">
        <title>Saccharibacillus brassicae sp. nov., an endophytic bacterium isolated from Chinese cabbage seeds (Brassica pekinensis).</title>
        <authorList>
            <person name="Jiang L."/>
            <person name="Lee J."/>
            <person name="Kim S.W."/>
        </authorList>
    </citation>
    <scope>NUCLEOTIDE SEQUENCE [LARGE SCALE GENOMIC DNA]</scope>
    <source>
        <strain evidence="3">KCTC 43072 / ATSA2</strain>
    </source>
</reference>
<dbReference type="EMBL" id="CP041217">
    <property type="protein sequence ID" value="QDH23448.1"/>
    <property type="molecule type" value="Genomic_DNA"/>
</dbReference>
<feature type="domain" description="Siphovirus-type tail component C-terminal" evidence="1">
    <location>
        <begin position="102"/>
        <end position="171"/>
    </location>
</feature>
<organism evidence="2 3">
    <name type="scientific">Saccharibacillus brassicae</name>
    <dbReference type="NCBI Taxonomy" id="2583377"/>
    <lineage>
        <taxon>Bacteria</taxon>
        <taxon>Bacillati</taxon>
        <taxon>Bacillota</taxon>
        <taxon>Bacilli</taxon>
        <taxon>Bacillales</taxon>
        <taxon>Paenibacillaceae</taxon>
        <taxon>Saccharibacillus</taxon>
    </lineage>
</organism>
<dbReference type="Gene3D" id="2.60.120.860">
    <property type="match status" value="1"/>
</dbReference>
<keyword evidence="3" id="KW-1185">Reference proteome</keyword>
<accession>A0A4Y6V3L5</accession>
<sequence>MFNTSPFGRTPFGRAASLEIALAVTFETQTEFEARINVEAPLFAIFETQTEMEASFIRESALQATIETQIEMLAQIVREMLIGAEFEMQTEMLAKVVRARVEEIRFTGDFPPGARIEIDSTEMTVTINGENALHLMEGDFLELIRGVNTLTYSDKEAQRSVLTRITHKDKYLY</sequence>